<evidence type="ECO:0000313" key="10">
    <source>
        <dbReference type="Proteomes" id="UP000316921"/>
    </source>
</evidence>
<dbReference type="Proteomes" id="UP000316921">
    <property type="component" value="Chromosome"/>
</dbReference>
<dbReference type="InterPro" id="IPR025857">
    <property type="entry name" value="MacB_PCD"/>
</dbReference>
<dbReference type="AlphaFoldDB" id="A0A518BG52"/>
<evidence type="ECO:0000313" key="9">
    <source>
        <dbReference type="EMBL" id="QDU65945.1"/>
    </source>
</evidence>
<feature type="domain" description="MacB-like periplasmic core" evidence="8">
    <location>
        <begin position="22"/>
        <end position="213"/>
    </location>
</feature>
<dbReference type="InterPro" id="IPR051125">
    <property type="entry name" value="ABC-4/HrtB_transporter"/>
</dbReference>
<organism evidence="9 10">
    <name type="scientific">Engelhardtia mirabilis</name>
    <dbReference type="NCBI Taxonomy" id="2528011"/>
    <lineage>
        <taxon>Bacteria</taxon>
        <taxon>Pseudomonadati</taxon>
        <taxon>Planctomycetota</taxon>
        <taxon>Planctomycetia</taxon>
        <taxon>Planctomycetia incertae sedis</taxon>
        <taxon>Engelhardtia</taxon>
    </lineage>
</organism>
<evidence type="ECO:0000256" key="2">
    <source>
        <dbReference type="ARBA" id="ARBA00022475"/>
    </source>
</evidence>
<evidence type="ECO:0000256" key="6">
    <source>
        <dbReference type="SAM" id="Phobius"/>
    </source>
</evidence>
<keyword evidence="9" id="KW-0449">Lipoprotein</keyword>
<feature type="transmembrane region" description="Helical" evidence="6">
    <location>
        <begin position="296"/>
        <end position="316"/>
    </location>
</feature>
<keyword evidence="3 6" id="KW-0812">Transmembrane</keyword>
<keyword evidence="4 6" id="KW-1133">Transmembrane helix</keyword>
<name>A0A518BG52_9BACT</name>
<sequence>MKLFGTLLLMVRRSLRQHALSTAVTVASTALAIALVMAVFNVSQQAERSFTAGDLDVEAVLGARGSEVQLVLNSIYHLETSPGNLPWSLYREVAEDPGVRFAIPYAVGDSYRTFRVVGTTTDVFRDLRFGDGSTLAVRRGHQIFDPRNREAVIGSTVAERTGLKRGDSFNPTHGVGVGADGGVVHDERYLVVGVLEPTGTPLDRVLWIPIEGIFRMGGHKLRGTGEEFEAEAGVDIPDEHKEVSAVLLGFRNRSTGFRLSQLINRQGKIATLAYPVQAVMGDIFNKLGWVNRVLEVIAYLVVAVAAGSILASIYNTMNERRREFAILRALGARRSTVFGAIVLEAGAIAGLGSLVGLVVYLAIGMAVAEIVRSRTGVHLNVLAWHPIFVAAPLGMVALGAASGLLPALKAYKTDVAENLVPQS</sequence>
<dbReference type="KEGG" id="pbap:Pla133_10110"/>
<evidence type="ECO:0000256" key="5">
    <source>
        <dbReference type="ARBA" id="ARBA00023136"/>
    </source>
</evidence>
<evidence type="ECO:0000256" key="3">
    <source>
        <dbReference type="ARBA" id="ARBA00022692"/>
    </source>
</evidence>
<feature type="transmembrane region" description="Helical" evidence="6">
    <location>
        <begin position="20"/>
        <end position="40"/>
    </location>
</feature>
<dbReference type="RefSeq" id="WP_419192143.1">
    <property type="nucleotide sequence ID" value="NZ_CP036287.1"/>
</dbReference>
<proteinExistence type="predicted"/>
<dbReference type="EMBL" id="CP036287">
    <property type="protein sequence ID" value="QDU65945.1"/>
    <property type="molecule type" value="Genomic_DNA"/>
</dbReference>
<accession>A0A518BG52</accession>
<dbReference type="PANTHER" id="PTHR43738">
    <property type="entry name" value="ABC TRANSPORTER, MEMBRANE PROTEIN"/>
    <property type="match status" value="1"/>
</dbReference>
<feature type="domain" description="ABC3 transporter permease C-terminal" evidence="7">
    <location>
        <begin position="296"/>
        <end position="414"/>
    </location>
</feature>
<gene>
    <name evidence="9" type="ORF">Pla133_10110</name>
</gene>
<dbReference type="InterPro" id="IPR003838">
    <property type="entry name" value="ABC3_permease_C"/>
</dbReference>
<evidence type="ECO:0000259" key="8">
    <source>
        <dbReference type="Pfam" id="PF12704"/>
    </source>
</evidence>
<evidence type="ECO:0000256" key="1">
    <source>
        <dbReference type="ARBA" id="ARBA00004651"/>
    </source>
</evidence>
<dbReference type="Pfam" id="PF02687">
    <property type="entry name" value="FtsX"/>
    <property type="match status" value="1"/>
</dbReference>
<keyword evidence="5 6" id="KW-0472">Membrane</keyword>
<feature type="transmembrane region" description="Helical" evidence="6">
    <location>
        <begin position="337"/>
        <end position="363"/>
    </location>
</feature>
<feature type="transmembrane region" description="Helical" evidence="6">
    <location>
        <begin position="383"/>
        <end position="405"/>
    </location>
</feature>
<dbReference type="Pfam" id="PF12704">
    <property type="entry name" value="MacB_PCD"/>
    <property type="match status" value="1"/>
</dbReference>
<comment type="subcellular location">
    <subcellularLocation>
        <location evidence="1">Cell membrane</location>
        <topology evidence="1">Multi-pass membrane protein</topology>
    </subcellularLocation>
</comment>
<evidence type="ECO:0000259" key="7">
    <source>
        <dbReference type="Pfam" id="PF02687"/>
    </source>
</evidence>
<dbReference type="GO" id="GO:0005886">
    <property type="term" value="C:plasma membrane"/>
    <property type="evidence" value="ECO:0007669"/>
    <property type="project" value="UniProtKB-SubCell"/>
</dbReference>
<protein>
    <submittedName>
        <fullName evidence="9">Outer membrane-specific lipoprotein transporter subunit LolE</fullName>
    </submittedName>
</protein>
<reference evidence="9 10" key="1">
    <citation type="submission" date="2019-02" db="EMBL/GenBank/DDBJ databases">
        <title>Deep-cultivation of Planctomycetes and their phenomic and genomic characterization uncovers novel biology.</title>
        <authorList>
            <person name="Wiegand S."/>
            <person name="Jogler M."/>
            <person name="Boedeker C."/>
            <person name="Pinto D."/>
            <person name="Vollmers J."/>
            <person name="Rivas-Marin E."/>
            <person name="Kohn T."/>
            <person name="Peeters S.H."/>
            <person name="Heuer A."/>
            <person name="Rast P."/>
            <person name="Oberbeckmann S."/>
            <person name="Bunk B."/>
            <person name="Jeske O."/>
            <person name="Meyerdierks A."/>
            <person name="Storesund J.E."/>
            <person name="Kallscheuer N."/>
            <person name="Luecker S."/>
            <person name="Lage O.M."/>
            <person name="Pohl T."/>
            <person name="Merkel B.J."/>
            <person name="Hornburger P."/>
            <person name="Mueller R.-W."/>
            <person name="Bruemmer F."/>
            <person name="Labrenz M."/>
            <person name="Spormann A.M."/>
            <person name="Op den Camp H."/>
            <person name="Overmann J."/>
            <person name="Amann R."/>
            <person name="Jetten M.S.M."/>
            <person name="Mascher T."/>
            <person name="Medema M.H."/>
            <person name="Devos D.P."/>
            <person name="Kaster A.-K."/>
            <person name="Ovreas L."/>
            <person name="Rohde M."/>
            <person name="Galperin M.Y."/>
            <person name="Jogler C."/>
        </authorList>
    </citation>
    <scope>NUCLEOTIDE SEQUENCE [LARGE SCALE GENOMIC DNA]</scope>
    <source>
        <strain evidence="9 10">Pla133</strain>
    </source>
</reference>
<keyword evidence="2" id="KW-1003">Cell membrane</keyword>
<keyword evidence="10" id="KW-1185">Reference proteome</keyword>
<evidence type="ECO:0000256" key="4">
    <source>
        <dbReference type="ARBA" id="ARBA00022989"/>
    </source>
</evidence>
<dbReference type="PANTHER" id="PTHR43738:SF2">
    <property type="entry name" value="ABC TRANSPORTER PERMEASE"/>
    <property type="match status" value="1"/>
</dbReference>